<dbReference type="EMBL" id="OBDY01000024">
    <property type="protein sequence ID" value="SNY62728.1"/>
    <property type="molecule type" value="Genomic_DNA"/>
</dbReference>
<gene>
    <name evidence="2" type="ORF">SAMN05421748_1242</name>
</gene>
<evidence type="ECO:0000313" key="3">
    <source>
        <dbReference type="Proteomes" id="UP000219612"/>
    </source>
</evidence>
<dbReference type="RefSeq" id="WP_097326705.1">
    <property type="nucleotide sequence ID" value="NZ_OBDY01000024.1"/>
</dbReference>
<evidence type="ECO:0000313" key="2">
    <source>
        <dbReference type="EMBL" id="SNY62728.1"/>
    </source>
</evidence>
<evidence type="ECO:0000256" key="1">
    <source>
        <dbReference type="SAM" id="Phobius"/>
    </source>
</evidence>
<feature type="transmembrane region" description="Helical" evidence="1">
    <location>
        <begin position="50"/>
        <end position="69"/>
    </location>
</feature>
<dbReference type="AlphaFoldDB" id="A0A285JR33"/>
<dbReference type="OrthoDB" id="3297248at2"/>
<keyword evidence="3" id="KW-1185">Reference proteome</keyword>
<keyword evidence="1" id="KW-0812">Transmembrane</keyword>
<protein>
    <submittedName>
        <fullName evidence="2">Uncharacterized protein</fullName>
    </submittedName>
</protein>
<dbReference type="Pfam" id="PF19560">
    <property type="entry name" value="DUF6082"/>
    <property type="match status" value="1"/>
</dbReference>
<keyword evidence="1" id="KW-1133">Transmembrane helix</keyword>
<feature type="transmembrane region" description="Helical" evidence="1">
    <location>
        <begin position="7"/>
        <end position="30"/>
    </location>
</feature>
<dbReference type="Proteomes" id="UP000219612">
    <property type="component" value="Unassembled WGS sequence"/>
</dbReference>
<sequence length="216" mass="23857">MALTRYSYWLAGTFVISFLTLVAGVGAAAALGRQGAAEDWRRWGDVGQTFGVLSAIISSLALIAVVLGARIQHREMQRSSAAGMSMVHLEILKMSIADPQLAAVWPEFRHGLSETENRQYLYANIIYQFQLTSLRLENATDEEVLSCMRYIFRSQAMRDYWAAAAEGRSSLVPGSFEHRFASKIDELCRDINAAVAANSRSARPQSDHLHSVEASA</sequence>
<proteinExistence type="predicted"/>
<name>A0A285JR33_9ACTN</name>
<reference evidence="2 3" key="1">
    <citation type="submission" date="2017-09" db="EMBL/GenBank/DDBJ databases">
        <authorList>
            <person name="Ehlers B."/>
            <person name="Leendertz F.H."/>
        </authorList>
    </citation>
    <scope>NUCLEOTIDE SEQUENCE [LARGE SCALE GENOMIC DNA]</scope>
    <source>
        <strain evidence="2 3">CGMCC 4.6857</strain>
    </source>
</reference>
<keyword evidence="1" id="KW-0472">Membrane</keyword>
<dbReference type="InterPro" id="IPR045728">
    <property type="entry name" value="DUF6082"/>
</dbReference>
<organism evidence="2 3">
    <name type="scientific">Paractinoplanes atraurantiacus</name>
    <dbReference type="NCBI Taxonomy" id="1036182"/>
    <lineage>
        <taxon>Bacteria</taxon>
        <taxon>Bacillati</taxon>
        <taxon>Actinomycetota</taxon>
        <taxon>Actinomycetes</taxon>
        <taxon>Micromonosporales</taxon>
        <taxon>Micromonosporaceae</taxon>
        <taxon>Paractinoplanes</taxon>
    </lineage>
</organism>
<accession>A0A285JR33</accession>